<feature type="region of interest" description="Disordered" evidence="1">
    <location>
        <begin position="1"/>
        <end position="74"/>
    </location>
</feature>
<comment type="caution">
    <text evidence="3">The sequence shown here is derived from an EMBL/GenBank/DDBJ whole genome shotgun (WGS) entry which is preliminary data.</text>
</comment>
<dbReference type="GO" id="GO:0005737">
    <property type="term" value="C:cytoplasm"/>
    <property type="evidence" value="ECO:0007669"/>
    <property type="project" value="TreeGrafter"/>
</dbReference>
<dbReference type="FunFam" id="1.10.8.10:FF:000064">
    <property type="entry name" value="Similar to CUE domain-containing protein"/>
    <property type="match status" value="1"/>
</dbReference>
<dbReference type="Pfam" id="PF02845">
    <property type="entry name" value="CUE"/>
    <property type="match status" value="1"/>
</dbReference>
<evidence type="ECO:0000259" key="2">
    <source>
        <dbReference type="PROSITE" id="PS51140"/>
    </source>
</evidence>
<dbReference type="Proteomes" id="UP000297777">
    <property type="component" value="Unassembled WGS sequence"/>
</dbReference>
<dbReference type="PANTHER" id="PTHR16461">
    <property type="entry name" value="TOLL-INTERACTING PROTEIN"/>
    <property type="match status" value="1"/>
</dbReference>
<organism evidence="3 4">
    <name type="scientific">Botrytis tulipae</name>
    <dbReference type="NCBI Taxonomy" id="87230"/>
    <lineage>
        <taxon>Eukaryota</taxon>
        <taxon>Fungi</taxon>
        <taxon>Dikarya</taxon>
        <taxon>Ascomycota</taxon>
        <taxon>Pezizomycotina</taxon>
        <taxon>Leotiomycetes</taxon>
        <taxon>Helotiales</taxon>
        <taxon>Sclerotiniaceae</taxon>
        <taxon>Botrytis</taxon>
    </lineage>
</organism>
<dbReference type="InterPro" id="IPR003892">
    <property type="entry name" value="CUE"/>
</dbReference>
<evidence type="ECO:0000256" key="1">
    <source>
        <dbReference type="SAM" id="MobiDB-lite"/>
    </source>
</evidence>
<evidence type="ECO:0000313" key="4">
    <source>
        <dbReference type="Proteomes" id="UP000297777"/>
    </source>
</evidence>
<dbReference type="CDD" id="cd14372">
    <property type="entry name" value="CUE_Cue5p_like"/>
    <property type="match status" value="1"/>
</dbReference>
<feature type="compositionally biased region" description="Basic and acidic residues" evidence="1">
    <location>
        <begin position="1"/>
        <end position="10"/>
    </location>
</feature>
<feature type="compositionally biased region" description="Basic and acidic residues" evidence="1">
    <location>
        <begin position="399"/>
        <end position="422"/>
    </location>
</feature>
<feature type="domain" description="CUE" evidence="2">
    <location>
        <begin position="64"/>
        <end position="107"/>
    </location>
</feature>
<dbReference type="InterPro" id="IPR041807">
    <property type="entry name" value="Cue5/Don1_CUE"/>
</dbReference>
<dbReference type="OrthoDB" id="9942608at2759"/>
<feature type="compositionally biased region" description="Polar residues" evidence="1">
    <location>
        <begin position="237"/>
        <end position="248"/>
    </location>
</feature>
<dbReference type="PANTHER" id="PTHR16461:SF5">
    <property type="entry name" value="TOLL-INTERACTING PROTEIN"/>
    <property type="match status" value="1"/>
</dbReference>
<keyword evidence="4" id="KW-1185">Reference proteome</keyword>
<dbReference type="GO" id="GO:0006511">
    <property type="term" value="P:ubiquitin-dependent protein catabolic process"/>
    <property type="evidence" value="ECO:0007669"/>
    <property type="project" value="TreeGrafter"/>
</dbReference>
<feature type="compositionally biased region" description="Polar residues" evidence="1">
    <location>
        <begin position="211"/>
        <end position="220"/>
    </location>
</feature>
<feature type="region of interest" description="Disordered" evidence="1">
    <location>
        <begin position="108"/>
        <end position="196"/>
    </location>
</feature>
<protein>
    <recommendedName>
        <fullName evidence="2">CUE domain-containing protein</fullName>
    </recommendedName>
</protein>
<dbReference type="GO" id="GO:0031624">
    <property type="term" value="F:ubiquitin conjugating enzyme binding"/>
    <property type="evidence" value="ECO:0007669"/>
    <property type="project" value="TreeGrafter"/>
</dbReference>
<dbReference type="GO" id="GO:0043130">
    <property type="term" value="F:ubiquitin binding"/>
    <property type="evidence" value="ECO:0007669"/>
    <property type="project" value="InterPro"/>
</dbReference>
<accession>A0A4Z1F397</accession>
<evidence type="ECO:0000313" key="3">
    <source>
        <dbReference type="EMBL" id="TGO17263.1"/>
    </source>
</evidence>
<reference evidence="3 4" key="1">
    <citation type="submission" date="2017-12" db="EMBL/GenBank/DDBJ databases">
        <title>Comparative genomics of Botrytis spp.</title>
        <authorList>
            <person name="Valero-Jimenez C.A."/>
            <person name="Tapia P."/>
            <person name="Veloso J."/>
            <person name="Silva-Moreno E."/>
            <person name="Staats M."/>
            <person name="Valdes J.H."/>
            <person name="Van Kan J.A.L."/>
        </authorList>
    </citation>
    <scope>NUCLEOTIDE SEQUENCE [LARGE SCALE GENOMIC DNA]</scope>
    <source>
        <strain evidence="3 4">Bt9001</strain>
    </source>
</reference>
<proteinExistence type="predicted"/>
<gene>
    <name evidence="3" type="ORF">BTUL_0019g00530</name>
</gene>
<dbReference type="SUPFAM" id="SSF46934">
    <property type="entry name" value="UBA-like"/>
    <property type="match status" value="1"/>
</dbReference>
<feature type="compositionally biased region" description="Polar residues" evidence="1">
    <location>
        <begin position="294"/>
        <end position="304"/>
    </location>
</feature>
<name>A0A4Z1F397_9HELO</name>
<dbReference type="InterPro" id="IPR009060">
    <property type="entry name" value="UBA-like_sf"/>
</dbReference>
<sequence>MSTPAKKTESPSRSPPPESPTTVAPFDMDDDDAQEGTTGGDVPASNNKTADELPPQKPPRPLSPQQQAEHTLKEAFPSIDAAVVKAVLIASGGRVEPAFNALLGMSDPDAAIEVPPPQPPRPQAQRVGSTPKSQLESDEQYARQLAEHYEGSSSSSYGPHGARGGSRGAFPQGRKQTGLKPNEMYGEEDEHSFFDDDLPVIKENLRKGFLETQSTVNGWITNLKKKLDGDDTEERPSNQGYNSNQHTQYRSRRSGEGRQSGDYNRYDADPQVLGDDFAGIQLNEDGSRHEGNASRASQSSNAYHQPSPAARRSTRPLANPDLFKPTPSAPKAEGRKVSFQTATVEDDLYRTSPKLGGKENAPSAKQSKWQPLNAMEPSPVGDADNDHDPFSLGDSEDEKESKDRVGGKEVRMDDAERLKKAAAEAMSENIVEPAKKPEPAETSGTKDKLAAELASKP</sequence>
<dbReference type="PROSITE" id="PS51140">
    <property type="entry name" value="CUE"/>
    <property type="match status" value="1"/>
</dbReference>
<feature type="compositionally biased region" description="Basic and acidic residues" evidence="1">
    <location>
        <begin position="433"/>
        <end position="450"/>
    </location>
</feature>
<feature type="region of interest" description="Disordered" evidence="1">
    <location>
        <begin position="211"/>
        <end position="457"/>
    </location>
</feature>
<dbReference type="AlphaFoldDB" id="A0A4Z1F397"/>
<dbReference type="SMART" id="SM00546">
    <property type="entry name" value="CUE"/>
    <property type="match status" value="1"/>
</dbReference>
<dbReference type="Gene3D" id="1.10.8.10">
    <property type="entry name" value="DNA helicase RuvA subunit, C-terminal domain"/>
    <property type="match status" value="1"/>
</dbReference>
<dbReference type="EMBL" id="PQXH01000019">
    <property type="protein sequence ID" value="TGO17263.1"/>
    <property type="molecule type" value="Genomic_DNA"/>
</dbReference>